<dbReference type="GO" id="GO:0016491">
    <property type="term" value="F:oxidoreductase activity"/>
    <property type="evidence" value="ECO:0007669"/>
    <property type="project" value="InterPro"/>
</dbReference>
<dbReference type="PANTHER" id="PTHR11863">
    <property type="entry name" value="STEROL DESATURASE"/>
    <property type="match status" value="1"/>
</dbReference>
<sequence>MASNTTSTSHPSLAPGISDFHLSLLLPIAVHWLTSGFFEICDRTGWLGQHRLHTSAEELARNRVTRRECLRVTLQCQASRLFLPDEAFSRHQGLQVLLGLALGALGEGEEDAADELRVAVLAGRVRAVFAAAAGVLPLSGIDFKTIMTLSGHKFDSIEALTVRLLYWYIVPVFQLAAALVVADAWMYGLHRLGHTNKAHTLATPQAVRAILVGRLVQPLAGLAVDGLSYGFGCWVSGLSTRQSILLFAYGSFKNVLDHCGYVLPWNPMRAVTGTDPSFHDVHHQSWGLKTNFGVHFSVWDRIMGTCFADEEEIARLRRRSRIAQGPTGYRDGSRPKV</sequence>
<name>T5A4P8_OPHSC</name>
<keyword evidence="4 5" id="KW-0472">Membrane</keyword>
<dbReference type="AlphaFoldDB" id="T5A4P8"/>
<proteinExistence type="predicted"/>
<dbReference type="InterPro" id="IPR006694">
    <property type="entry name" value="Fatty_acid_hydroxylase"/>
</dbReference>
<dbReference type="GO" id="GO:0008610">
    <property type="term" value="P:lipid biosynthetic process"/>
    <property type="evidence" value="ECO:0007669"/>
    <property type="project" value="InterPro"/>
</dbReference>
<evidence type="ECO:0000256" key="2">
    <source>
        <dbReference type="ARBA" id="ARBA00022692"/>
    </source>
</evidence>
<evidence type="ECO:0000256" key="1">
    <source>
        <dbReference type="ARBA" id="ARBA00004370"/>
    </source>
</evidence>
<dbReference type="HOGENOM" id="CLU_043293_1_1_1"/>
<dbReference type="eggNOG" id="KOG0874">
    <property type="taxonomic scope" value="Eukaryota"/>
</dbReference>
<evidence type="ECO:0000256" key="5">
    <source>
        <dbReference type="SAM" id="Phobius"/>
    </source>
</evidence>
<dbReference type="InterPro" id="IPR050307">
    <property type="entry name" value="Sterol_Desaturase_Related"/>
</dbReference>
<feature type="transmembrane region" description="Helical" evidence="5">
    <location>
        <begin position="127"/>
        <end position="146"/>
    </location>
</feature>
<comment type="subcellular location">
    <subcellularLocation>
        <location evidence="1">Membrane</location>
    </subcellularLocation>
</comment>
<evidence type="ECO:0000313" key="8">
    <source>
        <dbReference type="Proteomes" id="UP000019374"/>
    </source>
</evidence>
<dbReference type="GO" id="GO:0016020">
    <property type="term" value="C:membrane"/>
    <property type="evidence" value="ECO:0007669"/>
    <property type="project" value="UniProtKB-SubCell"/>
</dbReference>
<gene>
    <name evidence="7" type="ORF">OCS_03835</name>
</gene>
<evidence type="ECO:0000259" key="6">
    <source>
        <dbReference type="Pfam" id="PF04116"/>
    </source>
</evidence>
<protein>
    <submittedName>
        <fullName evidence="7">Sphinganine hydroxylase Sur2</fullName>
    </submittedName>
</protein>
<keyword evidence="3 5" id="KW-1133">Transmembrane helix</keyword>
<dbReference type="Pfam" id="PF04116">
    <property type="entry name" value="FA_hydroxylase"/>
    <property type="match status" value="1"/>
</dbReference>
<dbReference type="EMBL" id="KE652809">
    <property type="protein sequence ID" value="EQL00445.1"/>
    <property type="molecule type" value="Genomic_DNA"/>
</dbReference>
<evidence type="ECO:0000256" key="3">
    <source>
        <dbReference type="ARBA" id="ARBA00022989"/>
    </source>
</evidence>
<dbReference type="OrthoDB" id="408954at2759"/>
<dbReference type="GO" id="GO:0005506">
    <property type="term" value="F:iron ion binding"/>
    <property type="evidence" value="ECO:0007669"/>
    <property type="project" value="InterPro"/>
</dbReference>
<feature type="domain" description="Fatty acid hydroxylase" evidence="6">
    <location>
        <begin position="176"/>
        <end position="305"/>
    </location>
</feature>
<dbReference type="Proteomes" id="UP000019374">
    <property type="component" value="Unassembled WGS sequence"/>
</dbReference>
<accession>T5A4P8</accession>
<organism evidence="7 8">
    <name type="scientific">Ophiocordyceps sinensis (strain Co18 / CGMCC 3.14243)</name>
    <name type="common">Yarsagumba caterpillar fungus</name>
    <name type="synonym">Hirsutella sinensis</name>
    <dbReference type="NCBI Taxonomy" id="911162"/>
    <lineage>
        <taxon>Eukaryota</taxon>
        <taxon>Fungi</taxon>
        <taxon>Dikarya</taxon>
        <taxon>Ascomycota</taxon>
        <taxon>Pezizomycotina</taxon>
        <taxon>Sordariomycetes</taxon>
        <taxon>Hypocreomycetidae</taxon>
        <taxon>Hypocreales</taxon>
        <taxon>Ophiocordycipitaceae</taxon>
        <taxon>Ophiocordyceps</taxon>
    </lineage>
</organism>
<feature type="transmembrane region" description="Helical" evidence="5">
    <location>
        <begin position="166"/>
        <end position="187"/>
    </location>
</feature>
<keyword evidence="2 5" id="KW-0812">Transmembrane</keyword>
<reference evidence="7 8" key="1">
    <citation type="journal article" date="2013" name="Chin. Sci. Bull.">
        <title>Genome survey uncovers the secrets of sex and lifestyle in caterpillar fungus.</title>
        <authorList>
            <person name="Hu X."/>
            <person name="Zhang Y."/>
            <person name="Xiao G."/>
            <person name="Zheng P."/>
            <person name="Xia Y."/>
            <person name="Zhang X."/>
            <person name="St Leger R.J."/>
            <person name="Liu X."/>
            <person name="Wang C."/>
        </authorList>
    </citation>
    <scope>NUCLEOTIDE SEQUENCE [LARGE SCALE GENOMIC DNA]</scope>
    <source>
        <strain evidence="8">Co18 / CGMCC 3.14243</strain>
        <tissue evidence="7">Fruit-body</tissue>
    </source>
</reference>
<evidence type="ECO:0000313" key="7">
    <source>
        <dbReference type="EMBL" id="EQL00445.1"/>
    </source>
</evidence>
<evidence type="ECO:0000256" key="4">
    <source>
        <dbReference type="ARBA" id="ARBA00023136"/>
    </source>
</evidence>